<dbReference type="OrthoDB" id="1490051at2"/>
<dbReference type="InterPro" id="IPR026444">
    <property type="entry name" value="Secre_tail"/>
</dbReference>
<dbReference type="AlphaFoldDB" id="A0A316A0Q9"/>
<dbReference type="Proteomes" id="UP000245880">
    <property type="component" value="Unassembled WGS sequence"/>
</dbReference>
<keyword evidence="3" id="KW-1185">Reference proteome</keyword>
<protein>
    <submittedName>
        <fullName evidence="2">Putative secreted protein (Por secretion system target)</fullName>
    </submittedName>
</protein>
<evidence type="ECO:0000313" key="2">
    <source>
        <dbReference type="EMBL" id="PWJ51122.1"/>
    </source>
</evidence>
<evidence type="ECO:0000259" key="1">
    <source>
        <dbReference type="Pfam" id="PF18962"/>
    </source>
</evidence>
<accession>A0A316A0Q9</accession>
<reference evidence="2 3" key="1">
    <citation type="submission" date="2018-03" db="EMBL/GenBank/DDBJ databases">
        <title>Genomic Encyclopedia of Archaeal and Bacterial Type Strains, Phase II (KMG-II): from individual species to whole genera.</title>
        <authorList>
            <person name="Goeker M."/>
        </authorList>
    </citation>
    <scope>NUCLEOTIDE SEQUENCE [LARGE SCALE GENOMIC DNA]</scope>
    <source>
        <strain evidence="2 3">DSM 100346</strain>
    </source>
</reference>
<dbReference type="Pfam" id="PF18962">
    <property type="entry name" value="Por_Secre_tail"/>
    <property type="match status" value="1"/>
</dbReference>
<proteinExistence type="predicted"/>
<feature type="domain" description="Secretion system C-terminal sorting" evidence="1">
    <location>
        <begin position="104"/>
        <end position="178"/>
    </location>
</feature>
<organism evidence="2 3">
    <name type="scientific">Dyadobacter jejuensis</name>
    <dbReference type="NCBI Taxonomy" id="1082580"/>
    <lineage>
        <taxon>Bacteria</taxon>
        <taxon>Pseudomonadati</taxon>
        <taxon>Bacteroidota</taxon>
        <taxon>Cytophagia</taxon>
        <taxon>Cytophagales</taxon>
        <taxon>Spirosomataceae</taxon>
        <taxon>Dyadobacter</taxon>
    </lineage>
</organism>
<name>A0A316A0Q9_9BACT</name>
<feature type="non-terminal residue" evidence="2">
    <location>
        <position position="1"/>
    </location>
</feature>
<dbReference type="NCBIfam" id="TIGR04183">
    <property type="entry name" value="Por_Secre_tail"/>
    <property type="match status" value="1"/>
</dbReference>
<comment type="caution">
    <text evidence="2">The sequence shown here is derived from an EMBL/GenBank/DDBJ whole genome shotgun (WGS) entry which is preliminary data.</text>
</comment>
<evidence type="ECO:0000313" key="3">
    <source>
        <dbReference type="Proteomes" id="UP000245880"/>
    </source>
</evidence>
<gene>
    <name evidence="2" type="ORF">CLV98_1391</name>
</gene>
<sequence>GAEASVAVAVSIPDMTTFATASNLRLVGWNGVEQSQDALHFIKLDQVRSSQIEGSGNTYTYSTTQPLGTSYYRLRMIDQDNTFAYSTLQSLTTTCGEPDATISVYPNPINADQQTVKVDYVTDYKGAASLSVINLMGQQLIDQSLQIDGPGTTSFGAAALHSGIYFVRLRDANGKTISSIQKLIKQ</sequence>
<dbReference type="RefSeq" id="WP_146202349.1">
    <property type="nucleotide sequence ID" value="NZ_QGDT01000039.1"/>
</dbReference>
<dbReference type="EMBL" id="QGDT01000039">
    <property type="protein sequence ID" value="PWJ51122.1"/>
    <property type="molecule type" value="Genomic_DNA"/>
</dbReference>